<dbReference type="Proteomes" id="UP001448207">
    <property type="component" value="Unassembled WGS sequence"/>
</dbReference>
<protein>
    <submittedName>
        <fullName evidence="2">Uncharacterized protein</fullName>
    </submittedName>
</protein>
<gene>
    <name evidence="2" type="ORF">J3Q64DRAFT_1695006</name>
</gene>
<accession>A0ABR3B935</accession>
<evidence type="ECO:0000256" key="1">
    <source>
        <dbReference type="SAM" id="MobiDB-lite"/>
    </source>
</evidence>
<evidence type="ECO:0000313" key="2">
    <source>
        <dbReference type="EMBL" id="KAL0092486.1"/>
    </source>
</evidence>
<name>A0ABR3B935_PHYBL</name>
<sequence>MPIQESLSMFRILFLCFKICCNKERKKYKSMYLQNQTRRKNTSPTRKNLTKNTLRSLGHLTHTTPSGSAHQSEGRLANRQKKPRTQNPGHHQSSVRVPKLMFWNDYSLIMESTKVLAHFNELARWTAIFFWKKNMQTKHISIFSRQVVENMERLFKEEKGENMFRLTYDTERDIFELALTRKWSLYPLLTWCKRRQT</sequence>
<keyword evidence="3" id="KW-1185">Reference proteome</keyword>
<proteinExistence type="predicted"/>
<dbReference type="EMBL" id="JBCLYO010000002">
    <property type="protein sequence ID" value="KAL0092486.1"/>
    <property type="molecule type" value="Genomic_DNA"/>
</dbReference>
<comment type="caution">
    <text evidence="2">The sequence shown here is derived from an EMBL/GenBank/DDBJ whole genome shotgun (WGS) entry which is preliminary data.</text>
</comment>
<feature type="compositionally biased region" description="Polar residues" evidence="1">
    <location>
        <begin position="32"/>
        <end position="71"/>
    </location>
</feature>
<feature type="region of interest" description="Disordered" evidence="1">
    <location>
        <begin position="32"/>
        <end position="93"/>
    </location>
</feature>
<evidence type="ECO:0000313" key="3">
    <source>
        <dbReference type="Proteomes" id="UP001448207"/>
    </source>
</evidence>
<organism evidence="2 3">
    <name type="scientific">Phycomyces blakesleeanus</name>
    <dbReference type="NCBI Taxonomy" id="4837"/>
    <lineage>
        <taxon>Eukaryota</taxon>
        <taxon>Fungi</taxon>
        <taxon>Fungi incertae sedis</taxon>
        <taxon>Mucoromycota</taxon>
        <taxon>Mucoromycotina</taxon>
        <taxon>Mucoromycetes</taxon>
        <taxon>Mucorales</taxon>
        <taxon>Phycomycetaceae</taxon>
        <taxon>Phycomyces</taxon>
    </lineage>
</organism>
<reference evidence="2 3" key="1">
    <citation type="submission" date="2024-04" db="EMBL/GenBank/DDBJ databases">
        <title>Symmetric and asymmetric DNA N6-adenine methylation regulates different biological responses in Mucorales.</title>
        <authorList>
            <consortium name="Lawrence Berkeley National Laboratory"/>
            <person name="Lax C."/>
            <person name="Mondo S.J."/>
            <person name="Osorio-Concepcion M."/>
            <person name="Muszewska A."/>
            <person name="Corrochano-Luque M."/>
            <person name="Gutierrez G."/>
            <person name="Riley R."/>
            <person name="Lipzen A."/>
            <person name="Guo J."/>
            <person name="Hundley H."/>
            <person name="Amirebrahimi M."/>
            <person name="Ng V."/>
            <person name="Lorenzo-Gutierrez D."/>
            <person name="Binder U."/>
            <person name="Yang J."/>
            <person name="Song Y."/>
            <person name="Canovas D."/>
            <person name="Navarro E."/>
            <person name="Freitag M."/>
            <person name="Gabaldon T."/>
            <person name="Grigoriev I.V."/>
            <person name="Corrochano L.M."/>
            <person name="Nicolas F.E."/>
            <person name="Garre V."/>
        </authorList>
    </citation>
    <scope>NUCLEOTIDE SEQUENCE [LARGE SCALE GENOMIC DNA]</scope>
    <source>
        <strain evidence="2 3">L51</strain>
    </source>
</reference>